<sequence>MALHRLTWATALLTAGTIPVSSTPSPQSLNSDLTILFDNNLQADSGVILLSSKTYQDAVSGCHALSEELWSPEQGTASIQRNLDYLVYEGKASNDTQFWISSHGNHTRAVSASGQVSTVSPNLKLPALCAQSAPFVNASYADNSTKWQVSVHTNNEDLVGFRDRTSFRFYGIRYAFQPERFTYPVPYVGSNGTVPALSFGNICAQGSMGAEDCLFLNVWTPSLPNPTGVNDQSNLKPVMFWIHGGALISGSGSDNTFDGGSVASRGDVVLVTINYRLSTLGFLALDDGVTNGNFGLADQIAALDWVRAHIKDFGGDPDRITIIGQSAGAASVRAITASPKGVGKFAGAVSMSNLGGLNFGTPFSEYSTIEEEVEGAVGTILDATNCTGAASQLDCLRAVPAPTLIGLSTVATDIVVDGTYISTENLTLEKPEAPYKLMMGVMKDDGGALISYPTTTNSSAYLAANGWDIPESTLDSLFPTPPGANQTLNLFNVTSRLTTDGVFRCIDQATVNVGLDNGKYSSVYYYEFERSYQLSNWPATDVCQPPITASHPHGDPSLSYFRCHSGELYVIFGNIAFQGLPERDEYDLPFEQYTVDSFTSFVRTHDPNPDAGFLNARGYSNTSAALELAGPWRPAKDGDLTMRLIDWPASEDDFREEPQCNGIGVPLTYWQ</sequence>
<dbReference type="AlphaFoldDB" id="A0A423VFX7"/>
<reference evidence="5 6" key="1">
    <citation type="submission" date="2015-09" db="EMBL/GenBank/DDBJ databases">
        <title>Host preference determinants of Valsa canker pathogens revealed by comparative genomics.</title>
        <authorList>
            <person name="Yin Z."/>
            <person name="Huang L."/>
        </authorList>
    </citation>
    <scope>NUCLEOTIDE SEQUENCE [LARGE SCALE GENOMIC DNA]</scope>
    <source>
        <strain evidence="5 6">YSFL</strain>
    </source>
</reference>
<name>A0A423VFX7_CYTCH</name>
<comment type="similarity">
    <text evidence="1 3">Belongs to the type-B carboxylesterase/lipase family.</text>
</comment>
<dbReference type="Proteomes" id="UP000284375">
    <property type="component" value="Unassembled WGS sequence"/>
</dbReference>
<feature type="domain" description="Carboxylesterase type B" evidence="4">
    <location>
        <begin position="154"/>
        <end position="626"/>
    </location>
</feature>
<dbReference type="PANTHER" id="PTHR43142">
    <property type="entry name" value="CARBOXYLIC ESTER HYDROLASE"/>
    <property type="match status" value="1"/>
</dbReference>
<evidence type="ECO:0000256" key="1">
    <source>
        <dbReference type="ARBA" id="ARBA00005964"/>
    </source>
</evidence>
<dbReference type="PANTHER" id="PTHR43142:SF3">
    <property type="entry name" value="PUTATIVE (AFU_ORTHOLOGUE AFUA_3G09070)-RELATED"/>
    <property type="match status" value="1"/>
</dbReference>
<dbReference type="Gene3D" id="3.40.50.1820">
    <property type="entry name" value="alpha/beta hydrolase"/>
    <property type="match status" value="1"/>
</dbReference>
<dbReference type="InterPro" id="IPR029058">
    <property type="entry name" value="AB_hydrolase_fold"/>
</dbReference>
<evidence type="ECO:0000313" key="5">
    <source>
        <dbReference type="EMBL" id="ROV89922.1"/>
    </source>
</evidence>
<proteinExistence type="inferred from homology"/>
<gene>
    <name evidence="5" type="ORF">VSDG_08235</name>
</gene>
<accession>A0A423VFX7</accession>
<dbReference type="OrthoDB" id="408631at2759"/>
<evidence type="ECO:0000256" key="2">
    <source>
        <dbReference type="ARBA" id="ARBA00022801"/>
    </source>
</evidence>
<dbReference type="SUPFAM" id="SSF53474">
    <property type="entry name" value="alpha/beta-Hydrolases"/>
    <property type="match status" value="1"/>
</dbReference>
<dbReference type="EMBL" id="LJZO01000054">
    <property type="protein sequence ID" value="ROV89922.1"/>
    <property type="molecule type" value="Genomic_DNA"/>
</dbReference>
<evidence type="ECO:0000256" key="3">
    <source>
        <dbReference type="RuleBase" id="RU361235"/>
    </source>
</evidence>
<feature type="signal peptide" evidence="3">
    <location>
        <begin position="1"/>
        <end position="22"/>
    </location>
</feature>
<dbReference type="PROSITE" id="PS00122">
    <property type="entry name" value="CARBOXYLESTERASE_B_1"/>
    <property type="match status" value="1"/>
</dbReference>
<dbReference type="InterPro" id="IPR019819">
    <property type="entry name" value="Carboxylesterase_B_CS"/>
</dbReference>
<organism evidence="5 6">
    <name type="scientific">Cytospora chrysosperma</name>
    <name type="common">Cytospora canker fungus</name>
    <name type="synonym">Sphaeria chrysosperma</name>
    <dbReference type="NCBI Taxonomy" id="252740"/>
    <lineage>
        <taxon>Eukaryota</taxon>
        <taxon>Fungi</taxon>
        <taxon>Dikarya</taxon>
        <taxon>Ascomycota</taxon>
        <taxon>Pezizomycotina</taxon>
        <taxon>Sordariomycetes</taxon>
        <taxon>Sordariomycetidae</taxon>
        <taxon>Diaporthales</taxon>
        <taxon>Cytosporaceae</taxon>
        <taxon>Cytospora</taxon>
    </lineage>
</organism>
<evidence type="ECO:0000313" key="6">
    <source>
        <dbReference type="Proteomes" id="UP000284375"/>
    </source>
</evidence>
<dbReference type="Pfam" id="PF00135">
    <property type="entry name" value="COesterase"/>
    <property type="match status" value="1"/>
</dbReference>
<feature type="chain" id="PRO_5018817647" description="Carboxylic ester hydrolase" evidence="3">
    <location>
        <begin position="23"/>
        <end position="671"/>
    </location>
</feature>
<evidence type="ECO:0000259" key="4">
    <source>
        <dbReference type="Pfam" id="PF00135"/>
    </source>
</evidence>
<comment type="caution">
    <text evidence="5">The sequence shown here is derived from an EMBL/GenBank/DDBJ whole genome shotgun (WGS) entry which is preliminary data.</text>
</comment>
<keyword evidence="6" id="KW-1185">Reference proteome</keyword>
<dbReference type="GO" id="GO:0016787">
    <property type="term" value="F:hydrolase activity"/>
    <property type="evidence" value="ECO:0007669"/>
    <property type="project" value="UniProtKB-KW"/>
</dbReference>
<keyword evidence="3" id="KW-0732">Signal</keyword>
<dbReference type="InterPro" id="IPR019826">
    <property type="entry name" value="Carboxylesterase_B_AS"/>
</dbReference>
<dbReference type="PROSITE" id="PS00941">
    <property type="entry name" value="CARBOXYLESTERASE_B_2"/>
    <property type="match status" value="1"/>
</dbReference>
<protein>
    <recommendedName>
        <fullName evidence="3">Carboxylic ester hydrolase</fullName>
        <ecNumber evidence="3">3.1.1.-</ecNumber>
    </recommendedName>
</protein>
<dbReference type="STRING" id="252740.A0A423VFX7"/>
<dbReference type="EC" id="3.1.1.-" evidence="3"/>
<keyword evidence="2 3" id="KW-0378">Hydrolase</keyword>
<dbReference type="InterPro" id="IPR002018">
    <property type="entry name" value="CarbesteraseB"/>
</dbReference>